<evidence type="ECO:0000256" key="6">
    <source>
        <dbReference type="ARBA" id="ARBA00023163"/>
    </source>
</evidence>
<dbReference type="Gene3D" id="3.30.50.10">
    <property type="entry name" value="Erythroid Transcription Factor GATA-1, subunit A"/>
    <property type="match status" value="1"/>
</dbReference>
<dbReference type="GO" id="GO:0043565">
    <property type="term" value="F:sequence-specific DNA binding"/>
    <property type="evidence" value="ECO:0007669"/>
    <property type="project" value="InterPro"/>
</dbReference>
<dbReference type="SMART" id="SM00401">
    <property type="entry name" value="ZnF_GATA"/>
    <property type="match status" value="1"/>
</dbReference>
<protein>
    <recommendedName>
        <fullName evidence="9">GATA-type domain-containing protein</fullName>
    </recommendedName>
</protein>
<keyword evidence="1" id="KW-0479">Metal-binding</keyword>
<dbReference type="CDD" id="cd00202">
    <property type="entry name" value="ZnF_GATA"/>
    <property type="match status" value="1"/>
</dbReference>
<feature type="region of interest" description="Disordered" evidence="8">
    <location>
        <begin position="192"/>
        <end position="214"/>
    </location>
</feature>
<evidence type="ECO:0000256" key="5">
    <source>
        <dbReference type="ARBA" id="ARBA00023125"/>
    </source>
</evidence>
<dbReference type="EMBL" id="CM007375">
    <property type="protein sequence ID" value="OIV97394.1"/>
    <property type="molecule type" value="Genomic_DNA"/>
</dbReference>
<feature type="compositionally biased region" description="Low complexity" evidence="8">
    <location>
        <begin position="202"/>
        <end position="214"/>
    </location>
</feature>
<keyword evidence="2 7" id="KW-0863">Zinc-finger</keyword>
<reference evidence="10 11" key="1">
    <citation type="journal article" date="2017" name="Plant Biotechnol. J.">
        <title>A comprehensive draft genome sequence for lupin (Lupinus angustifolius), an emerging health food: insights into plant-microbe interactions and legume evolution.</title>
        <authorList>
            <person name="Hane J.K."/>
            <person name="Ming Y."/>
            <person name="Kamphuis L.G."/>
            <person name="Nelson M.N."/>
            <person name="Garg G."/>
            <person name="Atkins C.A."/>
            <person name="Bayer P.E."/>
            <person name="Bravo A."/>
            <person name="Bringans S."/>
            <person name="Cannon S."/>
            <person name="Edwards D."/>
            <person name="Foley R."/>
            <person name="Gao L.L."/>
            <person name="Harrison M.J."/>
            <person name="Huang W."/>
            <person name="Hurgobin B."/>
            <person name="Li S."/>
            <person name="Liu C.W."/>
            <person name="McGrath A."/>
            <person name="Morahan G."/>
            <person name="Murray J."/>
            <person name="Weller J."/>
            <person name="Jian J."/>
            <person name="Singh K.B."/>
        </authorList>
    </citation>
    <scope>NUCLEOTIDE SEQUENCE [LARGE SCALE GENOMIC DNA]</scope>
    <source>
        <strain evidence="11">cv. Tanjil</strain>
        <tissue evidence="10">Whole plant</tissue>
    </source>
</reference>
<dbReference type="PROSITE" id="PS00344">
    <property type="entry name" value="GATA_ZN_FINGER_1"/>
    <property type="match status" value="1"/>
</dbReference>
<evidence type="ECO:0000256" key="7">
    <source>
        <dbReference type="PROSITE-ProRule" id="PRU00094"/>
    </source>
</evidence>
<dbReference type="PANTHER" id="PTHR47255">
    <property type="entry name" value="GATA TRANSCRIPTION FACTOR 22-RELATED"/>
    <property type="match status" value="1"/>
</dbReference>
<evidence type="ECO:0000313" key="10">
    <source>
        <dbReference type="EMBL" id="OIV97394.1"/>
    </source>
</evidence>
<dbReference type="GO" id="GO:0008270">
    <property type="term" value="F:zinc ion binding"/>
    <property type="evidence" value="ECO:0007669"/>
    <property type="project" value="UniProtKB-KW"/>
</dbReference>
<dbReference type="Pfam" id="PF00320">
    <property type="entry name" value="GATA"/>
    <property type="match status" value="1"/>
</dbReference>
<dbReference type="PROSITE" id="PS50114">
    <property type="entry name" value="GATA_ZN_FINGER_2"/>
    <property type="match status" value="1"/>
</dbReference>
<accession>A0A1J7HAB6</accession>
<dbReference type="PANTHER" id="PTHR47255:SF4">
    <property type="entry name" value="GATA ZINC FINGER DOMAIN-CONTAINING PROTEIN 12"/>
    <property type="match status" value="1"/>
</dbReference>
<evidence type="ECO:0000256" key="1">
    <source>
        <dbReference type="ARBA" id="ARBA00022723"/>
    </source>
</evidence>
<evidence type="ECO:0000256" key="2">
    <source>
        <dbReference type="ARBA" id="ARBA00022771"/>
    </source>
</evidence>
<dbReference type="Gramene" id="OIV97394">
    <property type="protein sequence ID" value="OIV97394"/>
    <property type="gene ID" value="TanjilG_17578"/>
</dbReference>
<feature type="compositionally biased region" description="Basic residues" evidence="8">
    <location>
        <begin position="290"/>
        <end position="303"/>
    </location>
</feature>
<name>A0A1J7HAB6_LUPAN</name>
<dbReference type="GO" id="GO:0006355">
    <property type="term" value="P:regulation of DNA-templated transcription"/>
    <property type="evidence" value="ECO:0007669"/>
    <property type="project" value="InterPro"/>
</dbReference>
<evidence type="ECO:0000256" key="8">
    <source>
        <dbReference type="SAM" id="MobiDB-lite"/>
    </source>
</evidence>
<dbReference type="KEGG" id="lang:109328146"/>
<dbReference type="InterPro" id="IPR000679">
    <property type="entry name" value="Znf_GATA"/>
</dbReference>
<dbReference type="AlphaFoldDB" id="A0A1J7HAB6"/>
<organism evidence="10 11">
    <name type="scientific">Lupinus angustifolius</name>
    <name type="common">Narrow-leaved blue lupine</name>
    <dbReference type="NCBI Taxonomy" id="3871"/>
    <lineage>
        <taxon>Eukaryota</taxon>
        <taxon>Viridiplantae</taxon>
        <taxon>Streptophyta</taxon>
        <taxon>Embryophyta</taxon>
        <taxon>Tracheophyta</taxon>
        <taxon>Spermatophyta</taxon>
        <taxon>Magnoliopsida</taxon>
        <taxon>eudicotyledons</taxon>
        <taxon>Gunneridae</taxon>
        <taxon>Pentapetalae</taxon>
        <taxon>rosids</taxon>
        <taxon>fabids</taxon>
        <taxon>Fabales</taxon>
        <taxon>Fabaceae</taxon>
        <taxon>Papilionoideae</taxon>
        <taxon>50 kb inversion clade</taxon>
        <taxon>genistoids sensu lato</taxon>
        <taxon>core genistoids</taxon>
        <taxon>Genisteae</taxon>
        <taxon>Lupinus</taxon>
    </lineage>
</organism>
<dbReference type="Proteomes" id="UP000188354">
    <property type="component" value="Chromosome LG15"/>
</dbReference>
<evidence type="ECO:0000259" key="9">
    <source>
        <dbReference type="PROSITE" id="PS50114"/>
    </source>
</evidence>
<evidence type="ECO:0000256" key="4">
    <source>
        <dbReference type="ARBA" id="ARBA00023015"/>
    </source>
</evidence>
<proteinExistence type="predicted"/>
<dbReference type="InterPro" id="IPR013088">
    <property type="entry name" value="Znf_NHR/GATA"/>
</dbReference>
<feature type="domain" description="GATA-type" evidence="9">
    <location>
        <begin position="218"/>
        <end position="250"/>
    </location>
</feature>
<evidence type="ECO:0000313" key="11">
    <source>
        <dbReference type="Proteomes" id="UP000188354"/>
    </source>
</evidence>
<keyword evidence="11" id="KW-1185">Reference proteome</keyword>
<dbReference type="OMA" id="RIMHRMA"/>
<feature type="region of interest" description="Disordered" evidence="8">
    <location>
        <begin position="52"/>
        <end position="88"/>
    </location>
</feature>
<dbReference type="InterPro" id="IPR052138">
    <property type="entry name" value="GATA_ZnFinger_Domain"/>
</dbReference>
<keyword evidence="6" id="KW-0804">Transcription</keyword>
<evidence type="ECO:0000256" key="3">
    <source>
        <dbReference type="ARBA" id="ARBA00022833"/>
    </source>
</evidence>
<feature type="compositionally biased region" description="Low complexity" evidence="8">
    <location>
        <begin position="164"/>
        <end position="175"/>
    </location>
</feature>
<feature type="region of interest" description="Disordered" evidence="8">
    <location>
        <begin position="283"/>
        <end position="303"/>
    </location>
</feature>
<gene>
    <name evidence="10" type="ORF">TanjilG_17578</name>
</gene>
<keyword evidence="4" id="KW-0805">Transcription regulation</keyword>
<sequence>MIPTNHYSVSSTMPLDLNEDQSYQLFSTNYEASYATSSDLLYHQASSSNSSLLNPEFLQPGHGSYHQEPNHLGSDEEGEKIVPSSGSWDHIGVESRSKLKVKVLWKKEEGNENLEAEDGSVKWMSPKMRIMHRMAVSDQTGSDITGISKQKFEQQKQHLSPLGNDNSTNSSNQSNITDRFCSSNFKQMFEEQKQQFSLQGTSDNSGNNSSNNNNITVRVCSDCHTTKTPLWRSGPRGPKTLCNACGIRQRKARRAMAAAAASTAASAGGTILMAAEPTHVKGKNLQSKEKKSKNKLTPQKKMKPKLGCKPCIGRRKKFSFEDLTISLSKNLALQQVFPQDEKEAAIMLMALSYGLLHGFPSDRYLD</sequence>
<dbReference type="OrthoDB" id="2162994at2759"/>
<keyword evidence="3" id="KW-0862">Zinc</keyword>
<feature type="region of interest" description="Disordered" evidence="8">
    <location>
        <begin position="152"/>
        <end position="177"/>
    </location>
</feature>
<dbReference type="SUPFAM" id="SSF57716">
    <property type="entry name" value="Glucocorticoid receptor-like (DNA-binding domain)"/>
    <property type="match status" value="1"/>
</dbReference>
<keyword evidence="5" id="KW-0238">DNA-binding</keyword>